<dbReference type="PANTHER" id="PTHR40446:SF2">
    <property type="entry name" value="N-ACETYLGLUCOSAMINE-1-PHOSPHODIESTER ALPHA-N-ACETYLGLUCOSAMINIDASE"/>
    <property type="match status" value="1"/>
</dbReference>
<dbReference type="Pfam" id="PF07833">
    <property type="entry name" value="Cu_amine_oxidN1"/>
    <property type="match status" value="1"/>
</dbReference>
<evidence type="ECO:0000313" key="5">
    <source>
        <dbReference type="Proteomes" id="UP000287910"/>
    </source>
</evidence>
<dbReference type="Gene3D" id="3.30.457.10">
    <property type="entry name" value="Copper amine oxidase-like, N-terminal domain"/>
    <property type="match status" value="1"/>
</dbReference>
<dbReference type="SUPFAM" id="SSF55383">
    <property type="entry name" value="Copper amine oxidase, domain N"/>
    <property type="match status" value="1"/>
</dbReference>
<dbReference type="InterPro" id="IPR036582">
    <property type="entry name" value="Mao_N_sf"/>
</dbReference>
<dbReference type="RefSeq" id="WP_126657221.1">
    <property type="nucleotide sequence ID" value="NZ_RYYR01000001.1"/>
</dbReference>
<dbReference type="AlphaFoldDB" id="A0A3S0PSP7"/>
<feature type="domain" description="Phosphodiester glycosidase" evidence="3">
    <location>
        <begin position="197"/>
        <end position="363"/>
    </location>
</feature>
<dbReference type="Pfam" id="PF09992">
    <property type="entry name" value="NAGPA"/>
    <property type="match status" value="1"/>
</dbReference>
<dbReference type="PANTHER" id="PTHR40446">
    <property type="entry name" value="N-ACETYLGLUCOSAMINE-1-PHOSPHODIESTER ALPHA-N-ACETYLGLUCOSAMINIDASE"/>
    <property type="match status" value="1"/>
</dbReference>
<gene>
    <name evidence="4" type="ORF">EK386_01425</name>
</gene>
<sequence>MFRKIFLFLLFIFITSHLTGLQVSAQSFGVQEEKTYRTLVPIRMISEAFNVSVDWNANTKQVTIDQFTLTLGSKSIKQAGQVVKEMDSIPKVINNSVYVPLRDVGFIFNTPVNWNQQKGQVEFEVNGQPIHIPVYAETFVKRPKVSYTKQTISAEGKNFSVNVVTVNLLAPNTSLHVEVAKDQLGSVESLASIAKRHGAIAAINGNYFDAYSDNTYRQIYNGLVMNGKLMQTFDKKFSVFYTMKDGQVGILPGAKFMELFERGDVQEAIQVGPRLVTNGAITVNPIEEGFNSHKILSSPGARSAIGIVKNRQVLLVTTSGATVTQLATIMQKLGAIDAMNSDGGASSGLIMNGNYITSPGRQIAVTLLAK</sequence>
<name>A0A3S0PSP7_9BACI</name>
<keyword evidence="5" id="KW-1185">Reference proteome</keyword>
<dbReference type="EMBL" id="RYYR01000001">
    <property type="protein sequence ID" value="RUL57107.1"/>
    <property type="molecule type" value="Genomic_DNA"/>
</dbReference>
<reference evidence="4 5" key="1">
    <citation type="submission" date="2018-12" db="EMBL/GenBank/DDBJ databases">
        <title>Lysinibacillus antri sp. nov., isolated from a cave soil.</title>
        <authorList>
            <person name="Narsing Rao M.P."/>
            <person name="Zhang H."/>
            <person name="Dong Z.-Y."/>
            <person name="Niu X.-K."/>
            <person name="Zhang K."/>
            <person name="Fang B.-Z."/>
            <person name="Kang Y.-Q."/>
            <person name="Xiao M."/>
            <person name="Li W.-J."/>
        </authorList>
    </citation>
    <scope>NUCLEOTIDE SEQUENCE [LARGE SCALE GENOMIC DNA]</scope>
    <source>
        <strain evidence="4 5">SYSU K30002</strain>
    </source>
</reference>
<feature type="domain" description="Copper amine oxidase-like N-terminal" evidence="2">
    <location>
        <begin position="35"/>
        <end position="121"/>
    </location>
</feature>
<evidence type="ECO:0000259" key="3">
    <source>
        <dbReference type="Pfam" id="PF09992"/>
    </source>
</evidence>
<evidence type="ECO:0000259" key="2">
    <source>
        <dbReference type="Pfam" id="PF07833"/>
    </source>
</evidence>
<comment type="caution">
    <text evidence="4">The sequence shown here is derived from an EMBL/GenBank/DDBJ whole genome shotgun (WGS) entry which is preliminary data.</text>
</comment>
<evidence type="ECO:0000313" key="4">
    <source>
        <dbReference type="EMBL" id="RUL57107.1"/>
    </source>
</evidence>
<accession>A0A3S0PSP7</accession>
<dbReference type="Proteomes" id="UP000287910">
    <property type="component" value="Unassembled WGS sequence"/>
</dbReference>
<evidence type="ECO:0000256" key="1">
    <source>
        <dbReference type="SAM" id="SignalP"/>
    </source>
</evidence>
<dbReference type="InterPro" id="IPR018711">
    <property type="entry name" value="NAGPA"/>
</dbReference>
<feature type="signal peptide" evidence="1">
    <location>
        <begin position="1"/>
        <end position="25"/>
    </location>
</feature>
<dbReference type="InterPro" id="IPR012854">
    <property type="entry name" value="Cu_amine_oxidase-like_N"/>
</dbReference>
<protein>
    <submittedName>
        <fullName evidence="4">Copper amine oxidase</fullName>
    </submittedName>
</protein>
<keyword evidence="1" id="KW-0732">Signal</keyword>
<organism evidence="4 5">
    <name type="scientific">Lysinibacillus antri</name>
    <dbReference type="NCBI Taxonomy" id="2498145"/>
    <lineage>
        <taxon>Bacteria</taxon>
        <taxon>Bacillati</taxon>
        <taxon>Bacillota</taxon>
        <taxon>Bacilli</taxon>
        <taxon>Bacillales</taxon>
        <taxon>Bacillaceae</taxon>
        <taxon>Lysinibacillus</taxon>
    </lineage>
</organism>
<proteinExistence type="predicted"/>
<feature type="chain" id="PRO_5018542675" evidence="1">
    <location>
        <begin position="26"/>
        <end position="370"/>
    </location>
</feature>